<dbReference type="InterPro" id="IPR019734">
    <property type="entry name" value="TPR_rpt"/>
</dbReference>
<protein>
    <submittedName>
        <fullName evidence="2">SARP family transcriptional regulator</fullName>
    </submittedName>
</protein>
<dbReference type="SMART" id="SM00028">
    <property type="entry name" value="TPR"/>
    <property type="match status" value="6"/>
</dbReference>
<dbReference type="SMART" id="SM01043">
    <property type="entry name" value="BTAD"/>
    <property type="match status" value="1"/>
</dbReference>
<dbReference type="Proteomes" id="UP000649573">
    <property type="component" value="Unassembled WGS sequence"/>
</dbReference>
<keyword evidence="3" id="KW-1185">Reference proteome</keyword>
<accession>A0ABQ2UEL0</accession>
<dbReference type="Gene3D" id="1.25.40.10">
    <property type="entry name" value="Tetratricopeptide repeat domain"/>
    <property type="match status" value="3"/>
</dbReference>
<organism evidence="2 3">
    <name type="scientific">Lentzea flava</name>
    <dbReference type="NCBI Taxonomy" id="103732"/>
    <lineage>
        <taxon>Bacteria</taxon>
        <taxon>Bacillati</taxon>
        <taxon>Actinomycetota</taxon>
        <taxon>Actinomycetes</taxon>
        <taxon>Pseudonocardiales</taxon>
        <taxon>Pseudonocardiaceae</taxon>
        <taxon>Lentzea</taxon>
    </lineage>
</organism>
<dbReference type="Gene3D" id="1.10.10.10">
    <property type="entry name" value="Winged helix-like DNA-binding domain superfamily/Winged helix DNA-binding domain"/>
    <property type="match status" value="2"/>
</dbReference>
<dbReference type="Gene3D" id="3.40.50.300">
    <property type="entry name" value="P-loop containing nucleotide triphosphate hydrolases"/>
    <property type="match status" value="1"/>
</dbReference>
<dbReference type="CDD" id="cd15831">
    <property type="entry name" value="BTAD"/>
    <property type="match status" value="1"/>
</dbReference>
<dbReference type="InterPro" id="IPR005158">
    <property type="entry name" value="BTAD"/>
</dbReference>
<dbReference type="EMBL" id="BMRE01000005">
    <property type="protein sequence ID" value="GGU27579.1"/>
    <property type="molecule type" value="Genomic_DNA"/>
</dbReference>
<evidence type="ECO:0000313" key="3">
    <source>
        <dbReference type="Proteomes" id="UP000649573"/>
    </source>
</evidence>
<name>A0ABQ2UEL0_9PSEU</name>
<sequence length="989" mass="107537">MLLLNAGSVVSFDRLVDELWDDPPQTARRQVSNAAAGVRRVIGAAGGRLVTTTHGYRVQIDGETLDSDVFRTLVRDADAAAEAGRLKEAAAALTEALALWRGPLLDGLASSSITTARDAMAEQRLVAVERLARLRLELDDPALVAELVGHVAENPLRESLRATLMRALYRAGRQGDALAVYEEGRRLLAEELGADPGPELRALHERMLRSEPAGELAQPLTAEPVGSFLPYDTPDFTGRAAEVAQLLAFAADGLTILVVEGMGGVGKTALAVHVAHLLLDRYPDGQYFVDLRGHTDDVRPMTADEAVDALLWQTGVPAHQMPADPASRRDRWRERTAGRRVLVLLDNAADSAQVRPLLPGGPGSLVLVTSRRQLLDLPGAVPLPLDVLEPDGAVELFGRIASADRVNAERQATEAVVALCGGLPLAVRIAASRFRRRPKWTMADLADQLRDRRRRDRTFTMEDQSVSGVIALSYRHLNPVRQRLFRLLGLVPGHDFDAYVAAALTGMAPADAEDVLEALLETNLVMQRDSGRYCLHDLVRDCARGMAEQLSPDEVRGARHRLFDHYLGFAEKYCATLTMGYPRFTPEIAHDSPAPAPGSAEEALRGLRAEHRNFVAVVEHAATHGWLTHAWQLPCALVPYFQRIGQRAGVLELADQAVRAARELGDQRGLALAWQTVAFALREQGRSLEVRDVLERSVAICRELDDLPALAGGLRDLGVSLLQAGDLTESALRFEEARQVAQTLGDADNGVNSAINLGIVACQLGMYDRARLLFEQALVHHQRVGSVEGEAITLINIGWLEHNRERDEFAVDPLDRAVRLSRSIGFVRGEVVALSWLSVTYRAQGRLDEATSVAVASREAARSSDLHEPECDAITAVAEADLAAGRLAEAQAGFHEAERVSLEGDLPLALARAREGLAHVAAALGEHDRARNLWEKALPVYHDDAPETGQIRAHLAAPGDRSVLCSRCRTRAGALRPVTQVLAPRKVHA</sequence>
<dbReference type="PRINTS" id="PR00364">
    <property type="entry name" value="DISEASERSIST"/>
</dbReference>
<dbReference type="SUPFAM" id="SSF46894">
    <property type="entry name" value="C-terminal effector domain of the bipartite response regulators"/>
    <property type="match status" value="1"/>
</dbReference>
<dbReference type="Pfam" id="PF13424">
    <property type="entry name" value="TPR_12"/>
    <property type="match status" value="1"/>
</dbReference>
<dbReference type="InterPro" id="IPR042197">
    <property type="entry name" value="Apaf_helical"/>
</dbReference>
<feature type="domain" description="Bacterial transcriptional activator" evidence="1">
    <location>
        <begin position="65"/>
        <end position="208"/>
    </location>
</feature>
<evidence type="ECO:0000259" key="1">
    <source>
        <dbReference type="SMART" id="SM01043"/>
    </source>
</evidence>
<comment type="caution">
    <text evidence="2">The sequence shown here is derived from an EMBL/GenBank/DDBJ whole genome shotgun (WGS) entry which is preliminary data.</text>
</comment>
<proteinExistence type="predicted"/>
<dbReference type="PANTHER" id="PTHR47691:SF3">
    <property type="entry name" value="HTH-TYPE TRANSCRIPTIONAL REGULATOR RV0890C-RELATED"/>
    <property type="match status" value="1"/>
</dbReference>
<dbReference type="SUPFAM" id="SSF52540">
    <property type="entry name" value="P-loop containing nucleoside triphosphate hydrolases"/>
    <property type="match status" value="1"/>
</dbReference>
<dbReference type="Gene3D" id="1.10.8.430">
    <property type="entry name" value="Helical domain of apoptotic protease-activating factors"/>
    <property type="match status" value="1"/>
</dbReference>
<dbReference type="SUPFAM" id="SSF48452">
    <property type="entry name" value="TPR-like"/>
    <property type="match status" value="3"/>
</dbReference>
<dbReference type="InterPro" id="IPR016032">
    <property type="entry name" value="Sig_transdc_resp-reg_C-effctor"/>
</dbReference>
<dbReference type="InterPro" id="IPR036388">
    <property type="entry name" value="WH-like_DNA-bd_sf"/>
</dbReference>
<dbReference type="PANTHER" id="PTHR47691">
    <property type="entry name" value="REGULATOR-RELATED"/>
    <property type="match status" value="1"/>
</dbReference>
<dbReference type="InterPro" id="IPR027417">
    <property type="entry name" value="P-loop_NTPase"/>
</dbReference>
<dbReference type="Pfam" id="PF03704">
    <property type="entry name" value="BTAD"/>
    <property type="match status" value="1"/>
</dbReference>
<evidence type="ECO:0000313" key="2">
    <source>
        <dbReference type="EMBL" id="GGU27579.1"/>
    </source>
</evidence>
<dbReference type="InterPro" id="IPR011990">
    <property type="entry name" value="TPR-like_helical_dom_sf"/>
</dbReference>
<reference evidence="3" key="1">
    <citation type="journal article" date="2019" name="Int. J. Syst. Evol. Microbiol.">
        <title>The Global Catalogue of Microorganisms (GCM) 10K type strain sequencing project: providing services to taxonomists for standard genome sequencing and annotation.</title>
        <authorList>
            <consortium name="The Broad Institute Genomics Platform"/>
            <consortium name="The Broad Institute Genome Sequencing Center for Infectious Disease"/>
            <person name="Wu L."/>
            <person name="Ma J."/>
        </authorList>
    </citation>
    <scope>NUCLEOTIDE SEQUENCE [LARGE SCALE GENOMIC DNA]</scope>
    <source>
        <strain evidence="3">JCM 3296</strain>
    </source>
</reference>
<gene>
    <name evidence="2" type="ORF">GCM10010178_19730</name>
</gene>